<keyword evidence="4" id="KW-0187">Copper transport</keyword>
<evidence type="ECO:0000313" key="5">
    <source>
        <dbReference type="EMBL" id="CAD0112357.1"/>
    </source>
</evidence>
<accession>A0A9N8PTN9</accession>
<dbReference type="AlphaFoldDB" id="A0A9N8PTN9"/>
<keyword evidence="2 4" id="KW-1133">Transmembrane helix</keyword>
<feature type="transmembrane region" description="Helical" evidence="4">
    <location>
        <begin position="113"/>
        <end position="136"/>
    </location>
</feature>
<name>A0A9N8PTN9_9PEZI</name>
<dbReference type="Proteomes" id="UP000745764">
    <property type="component" value="Unassembled WGS sequence"/>
</dbReference>
<organism evidence="5 6">
    <name type="scientific">Aureobasidium uvarum</name>
    <dbReference type="NCBI Taxonomy" id="2773716"/>
    <lineage>
        <taxon>Eukaryota</taxon>
        <taxon>Fungi</taxon>
        <taxon>Dikarya</taxon>
        <taxon>Ascomycota</taxon>
        <taxon>Pezizomycotina</taxon>
        <taxon>Dothideomycetes</taxon>
        <taxon>Dothideomycetidae</taxon>
        <taxon>Dothideales</taxon>
        <taxon>Saccotheciaceae</taxon>
        <taxon>Aureobasidium</taxon>
    </lineage>
</organism>
<keyword evidence="4" id="KW-0186">Copper</keyword>
<dbReference type="OrthoDB" id="161814at2759"/>
<comment type="subcellular location">
    <subcellularLocation>
        <location evidence="4">Membrane</location>
        <topology evidence="4">Multi-pass membrane protein</topology>
    </subcellularLocation>
</comment>
<comment type="similarity">
    <text evidence="4">Belongs to the copper transporter (Ctr) (TC 1.A.56) family. SLC31A subfamily.</text>
</comment>
<dbReference type="GO" id="GO:0005375">
    <property type="term" value="F:copper ion transmembrane transporter activity"/>
    <property type="evidence" value="ECO:0007669"/>
    <property type="project" value="UniProtKB-UniRule"/>
</dbReference>
<keyword evidence="1 4" id="KW-0812">Transmembrane</keyword>
<dbReference type="PANTHER" id="PTHR12483:SF115">
    <property type="entry name" value="COPPER TRANSPORT PROTEIN"/>
    <property type="match status" value="1"/>
</dbReference>
<gene>
    <name evidence="5" type="ORF">AWRI4620_LOCUS6612</name>
</gene>
<evidence type="ECO:0000256" key="2">
    <source>
        <dbReference type="ARBA" id="ARBA00022989"/>
    </source>
</evidence>
<proteinExistence type="inferred from homology"/>
<keyword evidence="3 4" id="KW-0472">Membrane</keyword>
<evidence type="ECO:0000256" key="1">
    <source>
        <dbReference type="ARBA" id="ARBA00022692"/>
    </source>
</evidence>
<dbReference type="EMBL" id="CAINUL010000015">
    <property type="protein sequence ID" value="CAD0112357.1"/>
    <property type="molecule type" value="Genomic_DNA"/>
</dbReference>
<sequence>MDHGNMGHGGMDHGGMDHGNMCNMNVSLYQPPQSTREEKTSKLTHDTPEQMLFTWNTENLCIVFKSWRVTSTFSLLWSLLAIIVLTAGYELIREVSRKYESKVQREIDDSPSKFLSLFLPLMSLVVCVFFAFALVFAEMSWGLKHLCKQKDDQEQSSLLASSGQSAADKQAKSKTIKAALYAVQVFYSFFIM</sequence>
<keyword evidence="4" id="KW-0406">Ion transport</keyword>
<dbReference type="GO" id="GO:0016020">
    <property type="term" value="C:membrane"/>
    <property type="evidence" value="ECO:0007669"/>
    <property type="project" value="UniProtKB-SubCell"/>
</dbReference>
<feature type="transmembrane region" description="Helical" evidence="4">
    <location>
        <begin position="74"/>
        <end position="92"/>
    </location>
</feature>
<dbReference type="Pfam" id="PF04145">
    <property type="entry name" value="Ctr"/>
    <property type="match status" value="1"/>
</dbReference>
<protein>
    <recommendedName>
        <fullName evidence="4">Copper transport protein</fullName>
    </recommendedName>
</protein>
<dbReference type="InterPro" id="IPR007274">
    <property type="entry name" value="Cop_transporter"/>
</dbReference>
<keyword evidence="4" id="KW-0813">Transport</keyword>
<evidence type="ECO:0000256" key="4">
    <source>
        <dbReference type="RuleBase" id="RU367022"/>
    </source>
</evidence>
<evidence type="ECO:0000313" key="6">
    <source>
        <dbReference type="Proteomes" id="UP000745764"/>
    </source>
</evidence>
<comment type="caution">
    <text evidence="5">The sequence shown here is derived from an EMBL/GenBank/DDBJ whole genome shotgun (WGS) entry which is preliminary data.</text>
</comment>
<evidence type="ECO:0000256" key="3">
    <source>
        <dbReference type="ARBA" id="ARBA00023136"/>
    </source>
</evidence>
<dbReference type="PANTHER" id="PTHR12483">
    <property type="entry name" value="SOLUTE CARRIER FAMILY 31 COPPER TRANSPORTERS"/>
    <property type="match status" value="1"/>
</dbReference>
<reference evidence="5" key="1">
    <citation type="submission" date="2020-06" db="EMBL/GenBank/DDBJ databases">
        <authorList>
            <person name="Onetto C."/>
        </authorList>
    </citation>
    <scope>NUCLEOTIDE SEQUENCE</scope>
</reference>
<keyword evidence="6" id="KW-1185">Reference proteome</keyword>